<feature type="region of interest" description="Disordered" evidence="2">
    <location>
        <begin position="294"/>
        <end position="327"/>
    </location>
</feature>
<proteinExistence type="predicted"/>
<feature type="compositionally biased region" description="Basic residues" evidence="2">
    <location>
        <begin position="307"/>
        <end position="319"/>
    </location>
</feature>
<organism evidence="3">
    <name type="scientific">Tanacetum cinerariifolium</name>
    <name type="common">Dalmatian daisy</name>
    <name type="synonym">Chrysanthemum cinerariifolium</name>
    <dbReference type="NCBI Taxonomy" id="118510"/>
    <lineage>
        <taxon>Eukaryota</taxon>
        <taxon>Viridiplantae</taxon>
        <taxon>Streptophyta</taxon>
        <taxon>Embryophyta</taxon>
        <taxon>Tracheophyta</taxon>
        <taxon>Spermatophyta</taxon>
        <taxon>Magnoliopsida</taxon>
        <taxon>eudicotyledons</taxon>
        <taxon>Gunneridae</taxon>
        <taxon>Pentapetalae</taxon>
        <taxon>asterids</taxon>
        <taxon>campanulids</taxon>
        <taxon>Asterales</taxon>
        <taxon>Asteraceae</taxon>
        <taxon>Asteroideae</taxon>
        <taxon>Anthemideae</taxon>
        <taxon>Anthemidinae</taxon>
        <taxon>Tanacetum</taxon>
    </lineage>
</organism>
<name>A0A6L2MH91_TANCI</name>
<accession>A0A6L2MH91</accession>
<protein>
    <submittedName>
        <fullName evidence="3">Uncharacterized protein</fullName>
    </submittedName>
</protein>
<feature type="region of interest" description="Disordered" evidence="2">
    <location>
        <begin position="363"/>
        <end position="385"/>
    </location>
</feature>
<feature type="compositionally biased region" description="Basic residues" evidence="2">
    <location>
        <begin position="363"/>
        <end position="374"/>
    </location>
</feature>
<keyword evidence="1" id="KW-0175">Coiled coil</keyword>
<feature type="coiled-coil region" evidence="1">
    <location>
        <begin position="665"/>
        <end position="720"/>
    </location>
</feature>
<dbReference type="EMBL" id="BKCJ010006329">
    <property type="protein sequence ID" value="GEU71575.1"/>
    <property type="molecule type" value="Genomic_DNA"/>
</dbReference>
<evidence type="ECO:0000256" key="2">
    <source>
        <dbReference type="SAM" id="MobiDB-lite"/>
    </source>
</evidence>
<dbReference type="PANTHER" id="PTHR33167">
    <property type="entry name" value="TRANSCRIPTION FACTOR, PUTATIVE (DUF863)-RELATED"/>
    <property type="match status" value="1"/>
</dbReference>
<evidence type="ECO:0000313" key="3">
    <source>
        <dbReference type="EMBL" id="GEU71575.1"/>
    </source>
</evidence>
<dbReference type="InterPro" id="IPR008581">
    <property type="entry name" value="DUF863_pln"/>
</dbReference>
<dbReference type="AlphaFoldDB" id="A0A6L2MH91"/>
<dbReference type="Pfam" id="PF05904">
    <property type="entry name" value="DUF863"/>
    <property type="match status" value="1"/>
</dbReference>
<dbReference type="PANTHER" id="PTHR33167:SF60">
    <property type="match status" value="1"/>
</dbReference>
<gene>
    <name evidence="3" type="ORF">Tci_043553</name>
</gene>
<evidence type="ECO:0000256" key="1">
    <source>
        <dbReference type="SAM" id="Coils"/>
    </source>
</evidence>
<sequence>MGAEVQSKTYFPGFFSGHPNSMINSTSRLSNSAFGFLNGSKDSVSDNLEEMRAREKHRFLDMWKNRETPEQTLPPWLTAKPCLPNVQNKAKETSVHHINLDSLQNHSQRFFNKTEMADAINTHVFKKVKTDDSWNVTKILGVPISDPKVEKKESVPETRHYIDLNMSYDEEEAPSAAPSFPESVVKIATMEIDLEAPAVLESDSDDGSNDIDTELVKVAAEAIVSISISEPHCEPSANTLLWLADVVTSKDCKESLVRADKEYAPEDMDYFEYMTLKLEDTEEKYDDFKPMIVEEQKEDDTSSLSKRTPRKNQGKRGRQKRDFQRDVLPSMVSLSRREVREDLQIFEEAFSSTGVSWQSCMSKRKAGRNSRGKRSAVVPPKAGGQKKTICNEMSLEKSLEGWGRRTRRLPRQRSLREDPACKQHLQSFQYLEGSNIPRVQLPPFAKTSADDKLYSYPANDCKEKDKVKFATATLQGRALTCWNGRITSMGIDAANGTPWTEVRKWMTEELCPRSVLQRLEQELYNLNLKGTNIDSDVTSSRPAGTDEAVRMADCRLPALFPMGQSLGMPLKKCMSSLSAIKKASMNTCLSTFYEQVAELMLSEPLSLLSIAESRIKLVAVNENKNPHLHRFLDACKGISQRSKGAVAKAVELKAKGEKNVAYFGLQQLVVETQKLKNENQILQSKNVEVKFSLEEYKILVKQAEEDKVETQTKLKDLDEIESLKKDLENAIFYLYYKIVILYELTVPTLVSVKDVIIATMVRKQKKIRCASAFCELKVSNKT</sequence>
<reference evidence="3" key="1">
    <citation type="journal article" date="2019" name="Sci. Rep.">
        <title>Draft genome of Tanacetum cinerariifolium, the natural source of mosquito coil.</title>
        <authorList>
            <person name="Yamashiro T."/>
            <person name="Shiraishi A."/>
            <person name="Satake H."/>
            <person name="Nakayama K."/>
        </authorList>
    </citation>
    <scope>NUCLEOTIDE SEQUENCE</scope>
</reference>
<comment type="caution">
    <text evidence="3">The sequence shown here is derived from an EMBL/GenBank/DDBJ whole genome shotgun (WGS) entry which is preliminary data.</text>
</comment>